<dbReference type="AlphaFoldDB" id="A0A7W3W478"/>
<keyword evidence="6" id="KW-0067">ATP-binding</keyword>
<dbReference type="RefSeq" id="WP_182895303.1">
    <property type="nucleotide sequence ID" value="NZ_JACGZW010000014.1"/>
</dbReference>
<dbReference type="Pfam" id="PF00069">
    <property type="entry name" value="Pkinase"/>
    <property type="match status" value="1"/>
</dbReference>
<dbReference type="GO" id="GO:0004674">
    <property type="term" value="F:protein serine/threonine kinase activity"/>
    <property type="evidence" value="ECO:0007669"/>
    <property type="project" value="UniProtKB-KW"/>
</dbReference>
<evidence type="ECO:0000313" key="10">
    <source>
        <dbReference type="EMBL" id="MBB1158551.1"/>
    </source>
</evidence>
<name>A0A7W3W478_9PSEU</name>
<dbReference type="EC" id="2.7.11.1" evidence="1"/>
<evidence type="ECO:0000256" key="6">
    <source>
        <dbReference type="ARBA" id="ARBA00022840"/>
    </source>
</evidence>
<feature type="domain" description="Protein kinase" evidence="9">
    <location>
        <begin position="146"/>
        <end position="421"/>
    </location>
</feature>
<dbReference type="Gene3D" id="1.10.510.10">
    <property type="entry name" value="Transferase(Phosphotransferase) domain 1"/>
    <property type="match status" value="1"/>
</dbReference>
<keyword evidence="4" id="KW-0547">Nucleotide-binding</keyword>
<proteinExistence type="predicted"/>
<evidence type="ECO:0000256" key="7">
    <source>
        <dbReference type="ARBA" id="ARBA00047899"/>
    </source>
</evidence>
<dbReference type="PANTHER" id="PTHR24363">
    <property type="entry name" value="SERINE/THREONINE PROTEIN KINASE"/>
    <property type="match status" value="1"/>
</dbReference>
<evidence type="ECO:0000256" key="5">
    <source>
        <dbReference type="ARBA" id="ARBA00022777"/>
    </source>
</evidence>
<dbReference type="Proteomes" id="UP000526734">
    <property type="component" value="Unassembled WGS sequence"/>
</dbReference>
<dbReference type="Gene3D" id="1.25.40.10">
    <property type="entry name" value="Tetratricopeptide repeat domain"/>
    <property type="match status" value="1"/>
</dbReference>
<dbReference type="GO" id="GO:0005524">
    <property type="term" value="F:ATP binding"/>
    <property type="evidence" value="ECO:0007669"/>
    <property type="project" value="UniProtKB-KW"/>
</dbReference>
<evidence type="ECO:0000256" key="4">
    <source>
        <dbReference type="ARBA" id="ARBA00022741"/>
    </source>
</evidence>
<organism evidence="10 11">
    <name type="scientific">Amycolatopsis dendrobii</name>
    <dbReference type="NCBI Taxonomy" id="2760662"/>
    <lineage>
        <taxon>Bacteria</taxon>
        <taxon>Bacillati</taxon>
        <taxon>Actinomycetota</taxon>
        <taxon>Actinomycetes</taxon>
        <taxon>Pseudonocardiales</taxon>
        <taxon>Pseudonocardiaceae</taxon>
        <taxon>Amycolatopsis</taxon>
    </lineage>
</organism>
<sequence length="759" mass="82826">MTACARPNCSGTISRAGFCAKCGWAPGSEPKRPTPKADATLVIPAPGASRIADTVVTREQQTAGHGTGDDYVPLPVVVLPDIAGRVLADPHVAEDERYCGKRGCGAPVGRSTGGRPARTEGFCSQCGTPFSFSPKLFPDDVVDGRYQVHGCIARGGLGYVYLGTDLRLKQYVALKGLLNTGDEAAVRIAETESQVLTSLDHPNIVRIHDVATHPDPHGGPDARYIVMEFVDGLPLAEVMRRGRAMLDGPEGRLLVEHVVAYGREILTALGYLHEQGLLYCDLSPQNVIHGEKRVKLIDFGAIRKIGDQTSPIVGNPRFQIGATELDEHGLTVRSDIHTVGATLRDLFRCSDGWPHPADKRIALGVESFTQVLDRATGPYEHRFATTGEMLVQLDGVLHEILSLRDRQSRPSISTLFTEAAVLLDAGLGQPRPVGEWVRRTRRPVGPLGALPAPLDIALGLPVPHEDPHDPAVTFLRTVRAPDPARLLKKLERADSTVEVELRRCRAWLELSEADSNGTEQAGRRVDAAEKLLGARAKHDWRIAWHRGLVALATGAVESAQTWFERVHRDIPGEETPKLALGLCAEHCGGPKKAARYYDALWVRDHLQVNAVFGLARGHLQLDERTAAVELLDQVPEYSRHDEAARIAGIRVRAGILPVGDALPDLEDLAEAIDRLSALEVDRDTADRLTAEVRESALRCFLAGMRGMPPGPVLGQRLDEHGLRLLVEQSYRRIARRAGSAEYHDALVDRANETRPTTWV</sequence>
<dbReference type="SUPFAM" id="SSF56112">
    <property type="entry name" value="Protein kinase-like (PK-like)"/>
    <property type="match status" value="1"/>
</dbReference>
<dbReference type="PANTHER" id="PTHR24363:SF0">
    <property type="entry name" value="SERINE_THREONINE KINASE LIKE DOMAIN CONTAINING 1"/>
    <property type="match status" value="1"/>
</dbReference>
<dbReference type="InterPro" id="IPR011990">
    <property type="entry name" value="TPR-like_helical_dom_sf"/>
</dbReference>
<comment type="catalytic activity">
    <reaction evidence="7">
        <text>L-threonyl-[protein] + ATP = O-phospho-L-threonyl-[protein] + ADP + H(+)</text>
        <dbReference type="Rhea" id="RHEA:46608"/>
        <dbReference type="Rhea" id="RHEA-COMP:11060"/>
        <dbReference type="Rhea" id="RHEA-COMP:11605"/>
        <dbReference type="ChEBI" id="CHEBI:15378"/>
        <dbReference type="ChEBI" id="CHEBI:30013"/>
        <dbReference type="ChEBI" id="CHEBI:30616"/>
        <dbReference type="ChEBI" id="CHEBI:61977"/>
        <dbReference type="ChEBI" id="CHEBI:456216"/>
        <dbReference type="EC" id="2.7.11.1"/>
    </reaction>
</comment>
<keyword evidence="3" id="KW-0808">Transferase</keyword>
<reference evidence="10 11" key="1">
    <citation type="submission" date="2020-08" db="EMBL/GenBank/DDBJ databases">
        <title>Amycolatopsis sp. nov. DR6-1 isolated from Dendrobium heterocarpum.</title>
        <authorList>
            <person name="Tedsree N."/>
            <person name="Kuncharoen N."/>
            <person name="Likhitwitayawuid K."/>
            <person name="Tanasupawat S."/>
        </authorList>
    </citation>
    <scope>NUCLEOTIDE SEQUENCE [LARGE SCALE GENOMIC DNA]</scope>
    <source>
        <strain evidence="10 11">DR6-1</strain>
    </source>
</reference>
<dbReference type="EMBL" id="JACGZW010000014">
    <property type="protein sequence ID" value="MBB1158551.1"/>
    <property type="molecule type" value="Genomic_DNA"/>
</dbReference>
<dbReference type="Pfam" id="PF16919">
    <property type="entry name" value="PknG_rubred"/>
    <property type="match status" value="1"/>
</dbReference>
<dbReference type="Pfam" id="PF16918">
    <property type="entry name" value="PknG_TPR"/>
    <property type="match status" value="1"/>
</dbReference>
<evidence type="ECO:0000256" key="2">
    <source>
        <dbReference type="ARBA" id="ARBA00022527"/>
    </source>
</evidence>
<dbReference type="SUPFAM" id="SSF48452">
    <property type="entry name" value="TPR-like"/>
    <property type="match status" value="1"/>
</dbReference>
<dbReference type="PROSITE" id="PS50011">
    <property type="entry name" value="PROTEIN_KINASE_DOM"/>
    <property type="match status" value="1"/>
</dbReference>
<evidence type="ECO:0000256" key="8">
    <source>
        <dbReference type="ARBA" id="ARBA00048679"/>
    </source>
</evidence>
<evidence type="ECO:0000256" key="3">
    <source>
        <dbReference type="ARBA" id="ARBA00022679"/>
    </source>
</evidence>
<accession>A0A7W3W478</accession>
<dbReference type="CDD" id="cd14014">
    <property type="entry name" value="STKc_PknB_like"/>
    <property type="match status" value="1"/>
</dbReference>
<dbReference type="InterPro" id="IPR031636">
    <property type="entry name" value="PknG_TPR"/>
</dbReference>
<evidence type="ECO:0000313" key="11">
    <source>
        <dbReference type="Proteomes" id="UP000526734"/>
    </source>
</evidence>
<gene>
    <name evidence="10" type="ORF">H4281_35845</name>
</gene>
<dbReference type="InterPro" id="IPR031634">
    <property type="entry name" value="PknG_rubred"/>
</dbReference>
<dbReference type="Gene3D" id="3.30.200.20">
    <property type="entry name" value="Phosphorylase Kinase, domain 1"/>
    <property type="match status" value="1"/>
</dbReference>
<dbReference type="InterPro" id="IPR000719">
    <property type="entry name" value="Prot_kinase_dom"/>
</dbReference>
<evidence type="ECO:0000259" key="9">
    <source>
        <dbReference type="PROSITE" id="PS50011"/>
    </source>
</evidence>
<comment type="catalytic activity">
    <reaction evidence="8">
        <text>L-seryl-[protein] + ATP = O-phospho-L-seryl-[protein] + ADP + H(+)</text>
        <dbReference type="Rhea" id="RHEA:17989"/>
        <dbReference type="Rhea" id="RHEA-COMP:9863"/>
        <dbReference type="Rhea" id="RHEA-COMP:11604"/>
        <dbReference type="ChEBI" id="CHEBI:15378"/>
        <dbReference type="ChEBI" id="CHEBI:29999"/>
        <dbReference type="ChEBI" id="CHEBI:30616"/>
        <dbReference type="ChEBI" id="CHEBI:83421"/>
        <dbReference type="ChEBI" id="CHEBI:456216"/>
        <dbReference type="EC" id="2.7.11.1"/>
    </reaction>
</comment>
<dbReference type="InterPro" id="IPR011009">
    <property type="entry name" value="Kinase-like_dom_sf"/>
</dbReference>
<protein>
    <recommendedName>
        <fullName evidence="1">non-specific serine/threonine protein kinase</fullName>
        <ecNumber evidence="1">2.7.11.1</ecNumber>
    </recommendedName>
</protein>
<keyword evidence="5 10" id="KW-0418">Kinase</keyword>
<comment type="caution">
    <text evidence="10">The sequence shown here is derived from an EMBL/GenBank/DDBJ whole genome shotgun (WGS) entry which is preliminary data.</text>
</comment>
<evidence type="ECO:0000256" key="1">
    <source>
        <dbReference type="ARBA" id="ARBA00012513"/>
    </source>
</evidence>
<keyword evidence="2" id="KW-0723">Serine/threonine-protein kinase</keyword>
<keyword evidence="11" id="KW-1185">Reference proteome</keyword>